<proteinExistence type="predicted"/>
<keyword evidence="8" id="KW-0067">ATP-binding</keyword>
<keyword evidence="5" id="KW-0221">Differentiation</keyword>
<dbReference type="AlphaFoldDB" id="A0A443S716"/>
<dbReference type="GO" id="GO:0042078">
    <property type="term" value="P:germ-line stem cell division"/>
    <property type="evidence" value="ECO:0007669"/>
    <property type="project" value="TreeGrafter"/>
</dbReference>
<feature type="coiled-coil region" evidence="14">
    <location>
        <begin position="953"/>
        <end position="980"/>
    </location>
</feature>
<dbReference type="GO" id="GO:0031047">
    <property type="term" value="P:regulatory ncRNA-mediated gene silencing"/>
    <property type="evidence" value="ECO:0007669"/>
    <property type="project" value="UniProtKB-KW"/>
</dbReference>
<keyword evidence="6" id="KW-0378">Hydrolase</keyword>
<dbReference type="InterPro" id="IPR027417">
    <property type="entry name" value="P-loop_NTPase"/>
</dbReference>
<feature type="region of interest" description="Disordered" evidence="15">
    <location>
        <begin position="1003"/>
        <end position="1060"/>
    </location>
</feature>
<protein>
    <recommendedName>
        <fullName evidence="1">RNA helicase</fullName>
        <ecNumber evidence="1">3.6.4.13</ecNumber>
    </recommendedName>
</protein>
<dbReference type="InterPro" id="IPR035437">
    <property type="entry name" value="SNase_OB-fold_sf"/>
</dbReference>
<dbReference type="PROSITE" id="PS50304">
    <property type="entry name" value="TUDOR"/>
    <property type="match status" value="1"/>
</dbReference>
<feature type="non-terminal residue" evidence="19">
    <location>
        <position position="1097"/>
    </location>
</feature>
<evidence type="ECO:0000256" key="2">
    <source>
        <dbReference type="ARBA" id="ARBA00022473"/>
    </source>
</evidence>
<dbReference type="InterPro" id="IPR002999">
    <property type="entry name" value="Tudor"/>
</dbReference>
<comment type="caution">
    <text evidence="19">The sequence shown here is derived from an EMBL/GenBank/DDBJ whole genome shotgun (WGS) entry which is preliminary data.</text>
</comment>
<dbReference type="PANTHER" id="PTHR22655">
    <property type="entry name" value="ATP-DEPENDENT RNA HELICASE TDRD12-RELATED"/>
    <property type="match status" value="1"/>
</dbReference>
<dbReference type="EMBL" id="NCKV01006665">
    <property type="protein sequence ID" value="RWS23330.1"/>
    <property type="molecule type" value="Genomic_DNA"/>
</dbReference>
<reference evidence="19 20" key="1">
    <citation type="journal article" date="2018" name="Gigascience">
        <title>Genomes of trombidid mites reveal novel predicted allergens and laterally-transferred genes associated with secondary metabolism.</title>
        <authorList>
            <person name="Dong X."/>
            <person name="Chaisiri K."/>
            <person name="Xia D."/>
            <person name="Armstrong S.D."/>
            <person name="Fang Y."/>
            <person name="Donnelly M.J."/>
            <person name="Kadowaki T."/>
            <person name="McGarry J.W."/>
            <person name="Darby A.C."/>
            <person name="Makepeace B.L."/>
        </authorList>
    </citation>
    <scope>NUCLEOTIDE SEQUENCE [LARGE SCALE GENOMIC DNA]</scope>
    <source>
        <strain evidence="19">UoL-UT</strain>
    </source>
</reference>
<dbReference type="OrthoDB" id="6506958at2759"/>
<dbReference type="STRING" id="299467.A0A443S716"/>
<dbReference type="EC" id="3.6.4.13" evidence="1"/>
<evidence type="ECO:0000259" key="16">
    <source>
        <dbReference type="PROSITE" id="PS50103"/>
    </source>
</evidence>
<dbReference type="Proteomes" id="UP000288716">
    <property type="component" value="Unassembled WGS sequence"/>
</dbReference>
<dbReference type="SUPFAM" id="SSF52540">
    <property type="entry name" value="P-loop containing nucleoside triphosphate hydrolases"/>
    <property type="match status" value="1"/>
</dbReference>
<accession>A0A443S716</accession>
<keyword evidence="10" id="KW-0943">RNA-mediated gene silencing</keyword>
<keyword evidence="14" id="KW-0175">Coiled coil</keyword>
<keyword evidence="13" id="KW-0479">Metal-binding</keyword>
<evidence type="ECO:0000256" key="9">
    <source>
        <dbReference type="ARBA" id="ARBA00022871"/>
    </source>
</evidence>
<evidence type="ECO:0000256" key="11">
    <source>
        <dbReference type="ARBA" id="ARBA00023254"/>
    </source>
</evidence>
<evidence type="ECO:0000256" key="13">
    <source>
        <dbReference type="PROSITE-ProRule" id="PRU00723"/>
    </source>
</evidence>
<dbReference type="GO" id="GO:0051321">
    <property type="term" value="P:meiotic cell cycle"/>
    <property type="evidence" value="ECO:0007669"/>
    <property type="project" value="UniProtKB-KW"/>
</dbReference>
<feature type="domain" description="C3H1-type" evidence="16">
    <location>
        <begin position="481"/>
        <end position="510"/>
    </location>
</feature>
<keyword evidence="13" id="KW-0862">Zinc</keyword>
<feature type="compositionally biased region" description="Basic and acidic residues" evidence="15">
    <location>
        <begin position="1003"/>
        <end position="1020"/>
    </location>
</feature>
<evidence type="ECO:0000256" key="15">
    <source>
        <dbReference type="SAM" id="MobiDB-lite"/>
    </source>
</evidence>
<evidence type="ECO:0000256" key="14">
    <source>
        <dbReference type="SAM" id="Coils"/>
    </source>
</evidence>
<evidence type="ECO:0000256" key="10">
    <source>
        <dbReference type="ARBA" id="ARBA00023158"/>
    </source>
</evidence>
<evidence type="ECO:0000256" key="8">
    <source>
        <dbReference type="ARBA" id="ARBA00022840"/>
    </source>
</evidence>
<evidence type="ECO:0000259" key="18">
    <source>
        <dbReference type="PROSITE" id="PS51192"/>
    </source>
</evidence>
<evidence type="ECO:0000313" key="19">
    <source>
        <dbReference type="EMBL" id="RWS23330.1"/>
    </source>
</evidence>
<dbReference type="PANTHER" id="PTHR22655:SF2">
    <property type="entry name" value="ATP-DEPENDENT RNA HELICASE TDRD12-RELATED"/>
    <property type="match status" value="1"/>
</dbReference>
<dbReference type="Pfam" id="PF00567">
    <property type="entry name" value="TUDOR"/>
    <property type="match status" value="1"/>
</dbReference>
<keyword evidence="7" id="KW-0347">Helicase</keyword>
<dbReference type="GO" id="GO:0005737">
    <property type="term" value="C:cytoplasm"/>
    <property type="evidence" value="ECO:0007669"/>
    <property type="project" value="UniProtKB-ARBA"/>
</dbReference>
<keyword evidence="4" id="KW-0547">Nucleotide-binding</keyword>
<feature type="coiled-coil region" evidence="14">
    <location>
        <begin position="778"/>
        <end position="805"/>
    </location>
</feature>
<evidence type="ECO:0000256" key="3">
    <source>
        <dbReference type="ARBA" id="ARBA00022737"/>
    </source>
</evidence>
<keyword evidence="13" id="KW-0863">Zinc-finger</keyword>
<dbReference type="GO" id="GO:0003676">
    <property type="term" value="F:nucleic acid binding"/>
    <property type="evidence" value="ECO:0007669"/>
    <property type="project" value="InterPro"/>
</dbReference>
<dbReference type="Gene3D" id="2.30.30.140">
    <property type="match status" value="1"/>
</dbReference>
<feature type="compositionally biased region" description="Basic residues" evidence="15">
    <location>
        <begin position="1021"/>
        <end position="1031"/>
    </location>
</feature>
<dbReference type="PROSITE" id="PS50103">
    <property type="entry name" value="ZF_C3H1"/>
    <property type="match status" value="1"/>
</dbReference>
<evidence type="ECO:0000313" key="20">
    <source>
        <dbReference type="Proteomes" id="UP000288716"/>
    </source>
</evidence>
<dbReference type="SMART" id="SM00487">
    <property type="entry name" value="DEXDc"/>
    <property type="match status" value="1"/>
</dbReference>
<dbReference type="GO" id="GO:0003724">
    <property type="term" value="F:RNA helicase activity"/>
    <property type="evidence" value="ECO:0007669"/>
    <property type="project" value="UniProtKB-EC"/>
</dbReference>
<feature type="compositionally biased region" description="Acidic residues" evidence="15">
    <location>
        <begin position="1079"/>
        <end position="1088"/>
    </location>
</feature>
<dbReference type="PROSITE" id="PS51192">
    <property type="entry name" value="HELICASE_ATP_BIND_1"/>
    <property type="match status" value="1"/>
</dbReference>
<feature type="region of interest" description="Disordered" evidence="15">
    <location>
        <begin position="1076"/>
        <end position="1097"/>
    </location>
</feature>
<feature type="domain" description="Helicase ATP-binding" evidence="18">
    <location>
        <begin position="113"/>
        <end position="284"/>
    </location>
</feature>
<comment type="catalytic activity">
    <reaction evidence="12">
        <text>ATP + H2O = ADP + phosphate + H(+)</text>
        <dbReference type="Rhea" id="RHEA:13065"/>
        <dbReference type="ChEBI" id="CHEBI:15377"/>
        <dbReference type="ChEBI" id="CHEBI:15378"/>
        <dbReference type="ChEBI" id="CHEBI:30616"/>
        <dbReference type="ChEBI" id="CHEBI:43474"/>
        <dbReference type="ChEBI" id="CHEBI:456216"/>
        <dbReference type="EC" id="3.6.4.13"/>
    </reaction>
</comment>
<dbReference type="SMART" id="SM00333">
    <property type="entry name" value="TUDOR"/>
    <property type="match status" value="2"/>
</dbReference>
<dbReference type="InterPro" id="IPR000571">
    <property type="entry name" value="Znf_CCCH"/>
</dbReference>
<evidence type="ECO:0000256" key="12">
    <source>
        <dbReference type="ARBA" id="ARBA00047984"/>
    </source>
</evidence>
<evidence type="ECO:0000256" key="6">
    <source>
        <dbReference type="ARBA" id="ARBA00022801"/>
    </source>
</evidence>
<keyword evidence="9" id="KW-0744">Spermatogenesis</keyword>
<name>A0A443S716_9ACAR</name>
<dbReference type="GO" id="GO:0005524">
    <property type="term" value="F:ATP binding"/>
    <property type="evidence" value="ECO:0007669"/>
    <property type="project" value="UniProtKB-KW"/>
</dbReference>
<keyword evidence="3" id="KW-0677">Repeat</keyword>
<organism evidence="19 20">
    <name type="scientific">Leptotrombidium deliense</name>
    <dbReference type="NCBI Taxonomy" id="299467"/>
    <lineage>
        <taxon>Eukaryota</taxon>
        <taxon>Metazoa</taxon>
        <taxon>Ecdysozoa</taxon>
        <taxon>Arthropoda</taxon>
        <taxon>Chelicerata</taxon>
        <taxon>Arachnida</taxon>
        <taxon>Acari</taxon>
        <taxon>Acariformes</taxon>
        <taxon>Trombidiformes</taxon>
        <taxon>Prostigmata</taxon>
        <taxon>Anystina</taxon>
        <taxon>Parasitengona</taxon>
        <taxon>Trombiculoidea</taxon>
        <taxon>Trombiculidae</taxon>
        <taxon>Leptotrombidium</taxon>
    </lineage>
</organism>
<dbReference type="InterPro" id="IPR014001">
    <property type="entry name" value="Helicase_ATP-bd"/>
</dbReference>
<dbReference type="Gene3D" id="2.40.50.90">
    <property type="match status" value="2"/>
</dbReference>
<evidence type="ECO:0000256" key="7">
    <source>
        <dbReference type="ARBA" id="ARBA00022806"/>
    </source>
</evidence>
<dbReference type="Pfam" id="PF00270">
    <property type="entry name" value="DEAD"/>
    <property type="match status" value="1"/>
</dbReference>
<dbReference type="SUPFAM" id="SSF63748">
    <property type="entry name" value="Tudor/PWWP/MBT"/>
    <property type="match status" value="2"/>
</dbReference>
<evidence type="ECO:0000256" key="5">
    <source>
        <dbReference type="ARBA" id="ARBA00022782"/>
    </source>
</evidence>
<dbReference type="VEuPathDB" id="VectorBase:LDEU008710"/>
<evidence type="ECO:0000256" key="1">
    <source>
        <dbReference type="ARBA" id="ARBA00012552"/>
    </source>
</evidence>
<keyword evidence="20" id="KW-1185">Reference proteome</keyword>
<gene>
    <name evidence="19" type="ORF">B4U80_13402</name>
</gene>
<keyword evidence="2" id="KW-0217">Developmental protein</keyword>
<keyword evidence="11" id="KW-0469">Meiosis</keyword>
<evidence type="ECO:0000256" key="4">
    <source>
        <dbReference type="ARBA" id="ARBA00022741"/>
    </source>
</evidence>
<dbReference type="GO" id="GO:0007283">
    <property type="term" value="P:spermatogenesis"/>
    <property type="evidence" value="ECO:0007669"/>
    <property type="project" value="UniProtKB-KW"/>
</dbReference>
<dbReference type="Gene3D" id="3.40.50.300">
    <property type="entry name" value="P-loop containing nucleotide triphosphate hydrolases"/>
    <property type="match status" value="1"/>
</dbReference>
<feature type="zinc finger region" description="C3H1-type" evidence="13">
    <location>
        <begin position="481"/>
        <end position="510"/>
    </location>
</feature>
<evidence type="ECO:0000259" key="17">
    <source>
        <dbReference type="PROSITE" id="PS50304"/>
    </source>
</evidence>
<feature type="domain" description="Tudor" evidence="17">
    <location>
        <begin position="811"/>
        <end position="870"/>
    </location>
</feature>
<dbReference type="GO" id="GO:0008270">
    <property type="term" value="F:zinc ion binding"/>
    <property type="evidence" value="ECO:0007669"/>
    <property type="project" value="UniProtKB-KW"/>
</dbReference>
<dbReference type="GO" id="GO:0016787">
    <property type="term" value="F:hydrolase activity"/>
    <property type="evidence" value="ECO:0007669"/>
    <property type="project" value="UniProtKB-KW"/>
</dbReference>
<sequence length="1097" mass="126033">MSVSIKPFKPASFTVEKIERKIGGVCSMLKSSTIVKNCVKNEIGHHLKQLSEVCFSVTLDHSFGIDDPCLRFGNDVPGPVDSLENLRFSDSFKRVLFHCLNIKKPLSIQRHLWPLVGAGFSVCCVSGQRSGKTSSYLIPILERIKNGNERTSNGPLVLIICSCHKIASAVLQEIIKFRGNKKYPQVSVIQSFVDFNGRQTEIVIATPLPLLRLIEDNRISLGKCLFFVLDDGDKALELYLEPIKQIYSHYISSSQTRFSGEFSNTPNRKPLILKTLIFAEKWTENVEKFKNTQYRPVVLFGSFFESLIASKVKCAIELTDSEKNRTETLRKLVDSRLAANVDSIAVLCCTAIEAFEVIRCFSQTNIHAIRIDEKTHVFDTRVTQRGIILVVIDAHIPLMKSINDVQCLIHYNLPATKTVFSTRFSLARQRLQIEETANQIAPCESYIILSSSNKIQVHQLYNFLKRCKMNIPVEVELLRRSVPRPLCKHYLSLGYCQLKKYFCFNRHSFNSDEKAILSLPITGQLKGFITSVLSPNEVYMQINEYRNENSFKWKRVNRMISREAFQIELNRLQMKKSRYLANVVADEVHAVLVNGNIHRVKVLSTSKEGFRLKINLFHIDFGSYSTCSTKELIPLPEALKYVQPFVNQVHVWGIKPVDNEIEWNEKCTQRFVEIVNNKAVECVTAWVLLQINGIFWVEEMRALSKLNHITEQLITTKISQTLLDERFAERNMQQLPNFNFTRDYTLLKWKCEIQQSIIKKAFLDDDTKEVYLSCFYSVDEVYLQIANLSDCLKRLEKDLNDSNSRREKVPHFFKNSVCLCAKGGESKYKRAQIQSVNADDTVTVKFVDYGDVMVTNKENCYLIEDKYITTLPFQAIRCKLSGITGSVNRNLVYNYTRVESTPKSVLAKKMTLENGIYITRLYVEVEPTLNCRKFYSLSKWLVENGHAKYSNEVESKVESILSLENEIAKEEESNEEQKIISHQINNFYDFLFAQANKVKEKKMNVEERGKEGEKKVETRAQRLHRTIKKYAKKNERQPEKEETESSSELPDVSNLPDTAFDFSYANSEQITTILPFDAADVESSNESEDSFHENDSS</sequence>
<dbReference type="InterPro" id="IPR011545">
    <property type="entry name" value="DEAD/DEAH_box_helicase_dom"/>
</dbReference>